<gene>
    <name evidence="2" type="ORF">JCM16418_1612</name>
</gene>
<comment type="caution">
    <text evidence="2">The sequence shown here is derived from an EMBL/GenBank/DDBJ whole genome shotgun (WGS) entry which is preliminary data.</text>
</comment>
<reference evidence="2 3" key="1">
    <citation type="journal article" date="2014" name="Genome Announc.">
        <title>Draft Genome Sequence of Paenibacillus pini JCM 16418T, Isolated from the Rhizosphere of Pine Tree.</title>
        <authorList>
            <person name="Yuki M."/>
            <person name="Oshima K."/>
            <person name="Suda W."/>
            <person name="Oshida Y."/>
            <person name="Kitamura K."/>
            <person name="Iida Y."/>
            <person name="Hattori M."/>
            <person name="Ohkuma M."/>
        </authorList>
    </citation>
    <scope>NUCLEOTIDE SEQUENCE [LARGE SCALE GENOMIC DNA]</scope>
    <source>
        <strain evidence="2 3">JCM 16418</strain>
    </source>
</reference>
<accession>W7Y9C9</accession>
<dbReference type="RefSeq" id="WP_036647221.1">
    <property type="nucleotide sequence ID" value="NZ_BAVZ01000004.1"/>
</dbReference>
<keyword evidence="1" id="KW-0812">Transmembrane</keyword>
<dbReference type="AlphaFoldDB" id="W7Y9C9"/>
<name>W7Y9C9_9BACL</name>
<dbReference type="Proteomes" id="UP000019364">
    <property type="component" value="Unassembled WGS sequence"/>
</dbReference>
<evidence type="ECO:0000256" key="1">
    <source>
        <dbReference type="SAM" id="Phobius"/>
    </source>
</evidence>
<dbReference type="EMBL" id="BAVZ01000004">
    <property type="protein sequence ID" value="GAF07585.1"/>
    <property type="molecule type" value="Genomic_DNA"/>
</dbReference>
<evidence type="ECO:0000313" key="2">
    <source>
        <dbReference type="EMBL" id="GAF07585.1"/>
    </source>
</evidence>
<keyword evidence="1" id="KW-0472">Membrane</keyword>
<dbReference type="OrthoDB" id="2186744at2"/>
<keyword evidence="1" id="KW-1133">Transmembrane helix</keyword>
<proteinExistence type="predicted"/>
<keyword evidence="3" id="KW-1185">Reference proteome</keyword>
<protein>
    <submittedName>
        <fullName evidence="2">Uncharacterized protein</fullName>
    </submittedName>
</protein>
<evidence type="ECO:0000313" key="3">
    <source>
        <dbReference type="Proteomes" id="UP000019364"/>
    </source>
</evidence>
<organism evidence="2 3">
    <name type="scientific">Paenibacillus pini JCM 16418</name>
    <dbReference type="NCBI Taxonomy" id="1236976"/>
    <lineage>
        <taxon>Bacteria</taxon>
        <taxon>Bacillati</taxon>
        <taxon>Bacillota</taxon>
        <taxon>Bacilli</taxon>
        <taxon>Bacillales</taxon>
        <taxon>Paenibacillaceae</taxon>
        <taxon>Paenibacillus</taxon>
    </lineage>
</organism>
<sequence>MDEVQTEMLQRITRVETVVDGMNKKLDSAINAKDLAVEALTIARDNTRRISDMEDGQKFMRRAIGGSAITLVMGIIIAAIKLGVV</sequence>
<dbReference type="STRING" id="1236976.JCM16418_1612"/>
<feature type="transmembrane region" description="Helical" evidence="1">
    <location>
        <begin position="63"/>
        <end position="84"/>
    </location>
</feature>